<feature type="domain" description="VOC" evidence="1">
    <location>
        <begin position="7"/>
        <end position="138"/>
    </location>
</feature>
<accession>A0ABW0J8F9</accession>
<dbReference type="EMBL" id="JBHSMP010000013">
    <property type="protein sequence ID" value="MFC5429235.1"/>
    <property type="molecule type" value="Genomic_DNA"/>
</dbReference>
<dbReference type="RefSeq" id="WP_377711316.1">
    <property type="nucleotide sequence ID" value="NZ_JBHSMP010000013.1"/>
</dbReference>
<dbReference type="InterPro" id="IPR037523">
    <property type="entry name" value="VOC_core"/>
</dbReference>
<name>A0ABW0J8F9_9BURK</name>
<protein>
    <submittedName>
        <fullName evidence="2">VOC family protein</fullName>
    </submittedName>
</protein>
<proteinExistence type="predicted"/>
<comment type="caution">
    <text evidence="2">The sequence shown here is derived from an EMBL/GenBank/DDBJ whole genome shotgun (WGS) entry which is preliminary data.</text>
</comment>
<evidence type="ECO:0000313" key="2">
    <source>
        <dbReference type="EMBL" id="MFC5429235.1"/>
    </source>
</evidence>
<keyword evidence="3" id="KW-1185">Reference proteome</keyword>
<dbReference type="SUPFAM" id="SSF54593">
    <property type="entry name" value="Glyoxalase/Bleomycin resistance protein/Dihydroxybiphenyl dioxygenase"/>
    <property type="match status" value="1"/>
</dbReference>
<dbReference type="PANTHER" id="PTHR21366">
    <property type="entry name" value="GLYOXALASE FAMILY PROTEIN"/>
    <property type="match status" value="1"/>
</dbReference>
<dbReference type="Gene3D" id="3.10.180.10">
    <property type="entry name" value="2,3-Dihydroxybiphenyl 1,2-Dioxygenase, domain 1"/>
    <property type="match status" value="1"/>
</dbReference>
<dbReference type="PANTHER" id="PTHR21366:SF14">
    <property type="entry name" value="GLYOXALASE DOMAIN-CONTAINING PROTEIN 5"/>
    <property type="match status" value="1"/>
</dbReference>
<dbReference type="InterPro" id="IPR029068">
    <property type="entry name" value="Glyas_Bleomycin-R_OHBP_Dase"/>
</dbReference>
<evidence type="ECO:0000313" key="3">
    <source>
        <dbReference type="Proteomes" id="UP001596103"/>
    </source>
</evidence>
<organism evidence="2 3">
    <name type="scientific">Paraburkholderia denitrificans</name>
    <dbReference type="NCBI Taxonomy" id="694025"/>
    <lineage>
        <taxon>Bacteria</taxon>
        <taxon>Pseudomonadati</taxon>
        <taxon>Pseudomonadota</taxon>
        <taxon>Betaproteobacteria</taxon>
        <taxon>Burkholderiales</taxon>
        <taxon>Burkholderiaceae</taxon>
        <taxon>Paraburkholderia</taxon>
    </lineage>
</organism>
<evidence type="ECO:0000259" key="1">
    <source>
        <dbReference type="PROSITE" id="PS51819"/>
    </source>
</evidence>
<dbReference type="Pfam" id="PF18029">
    <property type="entry name" value="Glyoxalase_6"/>
    <property type="match status" value="1"/>
</dbReference>
<gene>
    <name evidence="2" type="ORF">ACFPTO_10550</name>
</gene>
<dbReference type="PROSITE" id="PS51819">
    <property type="entry name" value="VOC"/>
    <property type="match status" value="1"/>
</dbReference>
<reference evidence="3" key="1">
    <citation type="journal article" date="2019" name="Int. J. Syst. Evol. Microbiol.">
        <title>The Global Catalogue of Microorganisms (GCM) 10K type strain sequencing project: providing services to taxonomists for standard genome sequencing and annotation.</title>
        <authorList>
            <consortium name="The Broad Institute Genomics Platform"/>
            <consortium name="The Broad Institute Genome Sequencing Center for Infectious Disease"/>
            <person name="Wu L."/>
            <person name="Ma J."/>
        </authorList>
    </citation>
    <scope>NUCLEOTIDE SEQUENCE [LARGE SCALE GENOMIC DNA]</scope>
    <source>
        <strain evidence="3">CCUG 56042</strain>
    </source>
</reference>
<sequence length="142" mass="15515">MQIEIREIDHVVIRAADPVAMTRFYCDALGCRVEREQRELGLVQLRAGRSLIDLIAIGGPLDRDGTQGTEGIKRTAAGRNMDHLCLRVEPFDGDALKTHLAQFGARPGDVVQRYGAEGFGPSLYLFDPEGNMVELKGPPAAP</sequence>
<dbReference type="Proteomes" id="UP001596103">
    <property type="component" value="Unassembled WGS sequence"/>
</dbReference>
<dbReference type="InterPro" id="IPR041581">
    <property type="entry name" value="Glyoxalase_6"/>
</dbReference>
<dbReference type="InterPro" id="IPR050383">
    <property type="entry name" value="GlyoxalaseI/FosfomycinResist"/>
</dbReference>